<dbReference type="InterPro" id="IPR058852">
    <property type="entry name" value="HTH_77"/>
</dbReference>
<proteinExistence type="predicted"/>
<reference evidence="3" key="1">
    <citation type="journal article" date="2019" name="Int. J. Syst. Evol. Microbiol.">
        <title>The Global Catalogue of Microorganisms (GCM) 10K type strain sequencing project: providing services to taxonomists for standard genome sequencing and annotation.</title>
        <authorList>
            <consortium name="The Broad Institute Genomics Platform"/>
            <consortium name="The Broad Institute Genome Sequencing Center for Infectious Disease"/>
            <person name="Wu L."/>
            <person name="Ma J."/>
        </authorList>
    </citation>
    <scope>NUCLEOTIDE SEQUENCE [LARGE SCALE GENOMIC DNA]</scope>
    <source>
        <strain evidence="3">KCTC 32255</strain>
    </source>
</reference>
<dbReference type="SUPFAM" id="SSF48452">
    <property type="entry name" value="TPR-like"/>
    <property type="match status" value="1"/>
</dbReference>
<dbReference type="InterPro" id="IPR027417">
    <property type="entry name" value="P-loop_NTPase"/>
</dbReference>
<dbReference type="Pfam" id="PF13401">
    <property type="entry name" value="AAA_22"/>
    <property type="match status" value="1"/>
</dbReference>
<dbReference type="PRINTS" id="PR00364">
    <property type="entry name" value="DISEASERSIST"/>
</dbReference>
<dbReference type="CDD" id="cd06170">
    <property type="entry name" value="LuxR_C_like"/>
    <property type="match status" value="1"/>
</dbReference>
<dbReference type="SUPFAM" id="SSF46894">
    <property type="entry name" value="C-terminal effector domain of the bipartite response regulators"/>
    <property type="match status" value="1"/>
</dbReference>
<dbReference type="Gene3D" id="3.40.50.300">
    <property type="entry name" value="P-loop containing nucleotide triphosphate hydrolases"/>
    <property type="match status" value="1"/>
</dbReference>
<dbReference type="Gene3D" id="1.25.40.10">
    <property type="entry name" value="Tetratricopeptide repeat domain"/>
    <property type="match status" value="1"/>
</dbReference>
<evidence type="ECO:0000313" key="2">
    <source>
        <dbReference type="EMBL" id="MFC6866884.1"/>
    </source>
</evidence>
<dbReference type="Proteomes" id="UP001596337">
    <property type="component" value="Unassembled WGS sequence"/>
</dbReference>
<dbReference type="InterPro" id="IPR000792">
    <property type="entry name" value="Tscrpt_reg_LuxR_C"/>
</dbReference>
<protein>
    <submittedName>
        <fullName evidence="2">ATP-binding protein</fullName>
    </submittedName>
</protein>
<dbReference type="RefSeq" id="WP_345406060.1">
    <property type="nucleotide sequence ID" value="NZ_BAABLA010000121.1"/>
</dbReference>
<sequence>MEGTSFIGRRREVREAKRLFSLTHLVTLIGVGGVGKTRLAQRLANDWQRAFRDGVYFVQLSDLLDPTLLGHTVAETLGLRELSRNWRIETLTDYLKSKQLLLVLDNCEHLLGACASLVDELLTCCADLRVLATSREPLGIAGESTLIVAPLQVPEPEWPSTAALAHYDSVKLFLDRAESAMPGFELTEQNSRTVAALCHSLDGLPLALELAAVRLRALSVEQILDRLSDRFALLSRGRRNAPTRQQTLRALIAWSYELCAPNEQLLWTRLSVFSGGIELDAAEGVCADDLLPRSDILELLASLVDKSIVVRDDVDGRARYRLLETIRQYGEEQLEESGERTTWRRFHRDWYLQLVTDVFSGWVGANQPERIERLRRDHANLRSALDYCVTDPDEAVAGLRMASTLYFYWLSTGFLSEGRHWLDLALRISSVDCEPRPHALYVAACLATLQDDPGAATKLLDQATTRIDETANQRDAAYIAQGRGLVAMFADDLPEAIRWLEEALAGFGAVGEVDGETFTFFLHGLAALLAGELDKVEASHARCRELTELRGESWVWSYSLWVASLNAWVRGDNDEALAKAFDCLRHKRALDDQLGIAECLEAIAWINASMRQRETSAVLLGAASTIWQRIGMSLRAIPGLDRFHQKCRRTASQLGERPYQAAFRRGAEMSLAEAVDFALGERTKRETGGTNRATDSVGLTRREMEVAQLIAEGLSNREIANQLVIARRTAEGHVEHVLAKLGFTSRAQVAGWVAERQRQASTTSS</sequence>
<gene>
    <name evidence="2" type="ORF">ACFQGD_06960</name>
</gene>
<dbReference type="EMBL" id="JBHSXX010000001">
    <property type="protein sequence ID" value="MFC6866884.1"/>
    <property type="molecule type" value="Genomic_DNA"/>
</dbReference>
<dbReference type="InterPro" id="IPR036388">
    <property type="entry name" value="WH-like_DNA-bd_sf"/>
</dbReference>
<keyword evidence="2" id="KW-0067">ATP-binding</keyword>
<dbReference type="PRINTS" id="PR00038">
    <property type="entry name" value="HTHLUXR"/>
</dbReference>
<dbReference type="InterPro" id="IPR011990">
    <property type="entry name" value="TPR-like_helical_dom_sf"/>
</dbReference>
<dbReference type="PROSITE" id="PS50043">
    <property type="entry name" value="HTH_LUXR_2"/>
    <property type="match status" value="1"/>
</dbReference>
<dbReference type="Gene3D" id="1.10.10.10">
    <property type="entry name" value="Winged helix-like DNA-binding domain superfamily/Winged helix DNA-binding domain"/>
    <property type="match status" value="1"/>
</dbReference>
<keyword evidence="2" id="KW-0547">Nucleotide-binding</keyword>
<dbReference type="PANTHER" id="PTHR47691:SF3">
    <property type="entry name" value="HTH-TYPE TRANSCRIPTIONAL REGULATOR RV0890C-RELATED"/>
    <property type="match status" value="1"/>
</dbReference>
<evidence type="ECO:0000259" key="1">
    <source>
        <dbReference type="PROSITE" id="PS50043"/>
    </source>
</evidence>
<dbReference type="SUPFAM" id="SSF52540">
    <property type="entry name" value="P-loop containing nucleoside triphosphate hydrolases"/>
    <property type="match status" value="1"/>
</dbReference>
<evidence type="ECO:0000313" key="3">
    <source>
        <dbReference type="Proteomes" id="UP001596337"/>
    </source>
</evidence>
<organism evidence="2 3">
    <name type="scientific">Haloechinothrix salitolerans</name>
    <dbReference type="NCBI Taxonomy" id="926830"/>
    <lineage>
        <taxon>Bacteria</taxon>
        <taxon>Bacillati</taxon>
        <taxon>Actinomycetota</taxon>
        <taxon>Actinomycetes</taxon>
        <taxon>Pseudonocardiales</taxon>
        <taxon>Pseudonocardiaceae</taxon>
        <taxon>Haloechinothrix</taxon>
    </lineage>
</organism>
<dbReference type="GO" id="GO:0005524">
    <property type="term" value="F:ATP binding"/>
    <property type="evidence" value="ECO:0007669"/>
    <property type="project" value="UniProtKB-KW"/>
</dbReference>
<name>A0ABW2BWJ1_9PSEU</name>
<accession>A0ABW2BWJ1</accession>
<dbReference type="PANTHER" id="PTHR47691">
    <property type="entry name" value="REGULATOR-RELATED"/>
    <property type="match status" value="1"/>
</dbReference>
<dbReference type="SMART" id="SM00421">
    <property type="entry name" value="HTH_LUXR"/>
    <property type="match status" value="1"/>
</dbReference>
<dbReference type="InterPro" id="IPR016032">
    <property type="entry name" value="Sig_transdc_resp-reg_C-effctor"/>
</dbReference>
<dbReference type="Pfam" id="PF00196">
    <property type="entry name" value="GerE"/>
    <property type="match status" value="1"/>
</dbReference>
<feature type="domain" description="HTH luxR-type" evidence="1">
    <location>
        <begin position="692"/>
        <end position="757"/>
    </location>
</feature>
<comment type="caution">
    <text evidence="2">The sequence shown here is derived from an EMBL/GenBank/DDBJ whole genome shotgun (WGS) entry which is preliminary data.</text>
</comment>
<keyword evidence="3" id="KW-1185">Reference proteome</keyword>
<dbReference type="InterPro" id="IPR049945">
    <property type="entry name" value="AAA_22"/>
</dbReference>
<dbReference type="Pfam" id="PF25872">
    <property type="entry name" value="HTH_77"/>
    <property type="match status" value="1"/>
</dbReference>